<keyword evidence="3" id="KW-1185">Reference proteome</keyword>
<dbReference type="Proteomes" id="UP000298424">
    <property type="component" value="Unassembled WGS sequence"/>
</dbReference>
<reference evidence="2 3" key="1">
    <citation type="submission" date="2019-03" db="EMBL/GenBank/DDBJ databases">
        <title>Genomics of glacier-inhabiting Cryobacterium strains.</title>
        <authorList>
            <person name="Liu Q."/>
            <person name="Xin Y.-H."/>
        </authorList>
    </citation>
    <scope>NUCLEOTIDE SEQUENCE [LARGE SCALE GENOMIC DNA]</scope>
    <source>
        <strain evidence="2 3">TMT1-1</strain>
    </source>
</reference>
<dbReference type="EMBL" id="SOGT01000011">
    <property type="protein sequence ID" value="TFD26042.1"/>
    <property type="molecule type" value="Genomic_DNA"/>
</dbReference>
<evidence type="ECO:0000313" key="2">
    <source>
        <dbReference type="EMBL" id="TFD26042.1"/>
    </source>
</evidence>
<dbReference type="RefSeq" id="WP_134572385.1">
    <property type="nucleotide sequence ID" value="NZ_SOGT01000011.1"/>
</dbReference>
<feature type="domain" description="Mur ligase central" evidence="1">
    <location>
        <begin position="58"/>
        <end position="200"/>
    </location>
</feature>
<evidence type="ECO:0000259" key="1">
    <source>
        <dbReference type="Pfam" id="PF08245"/>
    </source>
</evidence>
<dbReference type="GO" id="GO:0005524">
    <property type="term" value="F:ATP binding"/>
    <property type="evidence" value="ECO:0007669"/>
    <property type="project" value="InterPro"/>
</dbReference>
<accession>A0A4R8ZI52</accession>
<dbReference type="AlphaFoldDB" id="A0A4R8ZI52"/>
<dbReference type="PANTHER" id="PTHR23135:SF7">
    <property type="entry name" value="LIPID II ISOGLUTAMINYL SYNTHASE (GLUTAMINE-HYDROLYZING) SUBUNIT MURT"/>
    <property type="match status" value="1"/>
</dbReference>
<organism evidence="2 3">
    <name type="scientific">Cryobacterium lyxosi</name>
    <dbReference type="NCBI Taxonomy" id="1259228"/>
    <lineage>
        <taxon>Bacteria</taxon>
        <taxon>Bacillati</taxon>
        <taxon>Actinomycetota</taxon>
        <taxon>Actinomycetes</taxon>
        <taxon>Micrococcales</taxon>
        <taxon>Microbacteriaceae</taxon>
        <taxon>Cryobacterium</taxon>
    </lineage>
</organism>
<dbReference type="InterPro" id="IPR036565">
    <property type="entry name" value="Mur-like_cat_sf"/>
</dbReference>
<dbReference type="OrthoDB" id="9803907at2"/>
<proteinExistence type="predicted"/>
<dbReference type="GO" id="GO:0016881">
    <property type="term" value="F:acid-amino acid ligase activity"/>
    <property type="evidence" value="ECO:0007669"/>
    <property type="project" value="InterPro"/>
</dbReference>
<dbReference type="InterPro" id="IPR013221">
    <property type="entry name" value="Mur_ligase_cen"/>
</dbReference>
<sequence length="425" mass="44426">MSTLRYAPAILVGRAVRTLARWRKPGGGSAIPGVVVNRIAPGFLAATLNGFPLGLVIVTGSSGKSTTTKMLVAILRAHGVSVFTNQSTANIRQGLTSALLEQVSLAGTIAGDVAVLEMDEGHGAFIAGSLTPRVVALTNVMVDQIDRFHDSEMVVALLAKIAARATESVVLNADDRYLADLGNALKPGVAVSRYGVTSEVLAEHPRGLGYADTVPTRLPAGTGLQLTRVVGRDADVQFATGIHSIRLPARGIHYAVDALTALSTAGAALGERFVPTVACAALSAMPAVFGRGEVVTVGGKTIEFVLVQNPSSFQLNLDSLEPGTEQILVIIGSDVRDPSYFWPVHTSGLGHVLIASGLKAHEIALQLAYDDVVVDRIEPDVPTALDAFLSLPDPVSGVKTIIFSADGMRRTRAHLGLVSNSEDPV</sequence>
<dbReference type="SUPFAM" id="SSF53623">
    <property type="entry name" value="MurD-like peptide ligases, catalytic domain"/>
    <property type="match status" value="1"/>
</dbReference>
<dbReference type="Gene3D" id="3.40.1190.10">
    <property type="entry name" value="Mur-like, catalytic domain"/>
    <property type="match status" value="1"/>
</dbReference>
<protein>
    <submittedName>
        <fullName evidence="2">DUF1727 domain-containing protein</fullName>
    </submittedName>
</protein>
<name>A0A4R8ZI52_9MICO</name>
<dbReference type="Pfam" id="PF08245">
    <property type="entry name" value="Mur_ligase_M"/>
    <property type="match status" value="1"/>
</dbReference>
<evidence type="ECO:0000313" key="3">
    <source>
        <dbReference type="Proteomes" id="UP000298424"/>
    </source>
</evidence>
<gene>
    <name evidence="2" type="ORF">E3T27_09675</name>
</gene>
<dbReference type="PANTHER" id="PTHR23135">
    <property type="entry name" value="MUR LIGASE FAMILY MEMBER"/>
    <property type="match status" value="1"/>
</dbReference>
<comment type="caution">
    <text evidence="2">The sequence shown here is derived from an EMBL/GenBank/DDBJ whole genome shotgun (WGS) entry which is preliminary data.</text>
</comment>